<organism evidence="2 3">
    <name type="scientific">Cutaneotrichosporon oleaginosum</name>
    <dbReference type="NCBI Taxonomy" id="879819"/>
    <lineage>
        <taxon>Eukaryota</taxon>
        <taxon>Fungi</taxon>
        <taxon>Dikarya</taxon>
        <taxon>Basidiomycota</taxon>
        <taxon>Agaricomycotina</taxon>
        <taxon>Tremellomycetes</taxon>
        <taxon>Trichosporonales</taxon>
        <taxon>Trichosporonaceae</taxon>
        <taxon>Cutaneotrichosporon</taxon>
    </lineage>
</organism>
<feature type="chain" id="PRO_5005247714" description="Secreted protein" evidence="1">
    <location>
        <begin position="28"/>
        <end position="77"/>
    </location>
</feature>
<name>A0A0J1AZV5_9TREE</name>
<evidence type="ECO:0000256" key="1">
    <source>
        <dbReference type="SAM" id="SignalP"/>
    </source>
</evidence>
<dbReference type="EMBL" id="KQ087227">
    <property type="protein sequence ID" value="KLT40884.1"/>
    <property type="molecule type" value="Genomic_DNA"/>
</dbReference>
<protein>
    <recommendedName>
        <fullName evidence="4">Secreted protein</fullName>
    </recommendedName>
</protein>
<reference evidence="2 3" key="1">
    <citation type="submission" date="2015-03" db="EMBL/GenBank/DDBJ databases">
        <title>Genomics and transcriptomics of the oil-accumulating basidiomycete yeast T. oleaginosus allow insights into substrate utilization and the diverse evolutionary trajectories of mating systems in fungi.</title>
        <authorList>
            <consortium name="DOE Joint Genome Institute"/>
            <person name="Kourist R."/>
            <person name="Kracht O."/>
            <person name="Bracharz F."/>
            <person name="Lipzen A."/>
            <person name="Nolan M."/>
            <person name="Ohm R."/>
            <person name="Grigoriev I."/>
            <person name="Sun S."/>
            <person name="Heitman J."/>
            <person name="Bruck T."/>
            <person name="Nowrousian M."/>
        </authorList>
    </citation>
    <scope>NUCLEOTIDE SEQUENCE [LARGE SCALE GENOMIC DNA]</scope>
    <source>
        <strain evidence="2 3">IBC0246</strain>
    </source>
</reference>
<dbReference type="Proteomes" id="UP000053611">
    <property type="component" value="Unassembled WGS sequence"/>
</dbReference>
<gene>
    <name evidence="2" type="ORF">CC85DRAFT_287030</name>
</gene>
<keyword evidence="3" id="KW-1185">Reference proteome</keyword>
<accession>A0A0J1AZV5</accession>
<dbReference type="GeneID" id="28984320"/>
<dbReference type="RefSeq" id="XP_018277375.1">
    <property type="nucleotide sequence ID" value="XM_018423717.1"/>
</dbReference>
<evidence type="ECO:0008006" key="4">
    <source>
        <dbReference type="Google" id="ProtNLM"/>
    </source>
</evidence>
<evidence type="ECO:0000313" key="2">
    <source>
        <dbReference type="EMBL" id="KLT40884.1"/>
    </source>
</evidence>
<evidence type="ECO:0000313" key="3">
    <source>
        <dbReference type="Proteomes" id="UP000053611"/>
    </source>
</evidence>
<proteinExistence type="predicted"/>
<dbReference type="AlphaFoldDB" id="A0A0J1AZV5"/>
<feature type="signal peptide" evidence="1">
    <location>
        <begin position="1"/>
        <end position="27"/>
    </location>
</feature>
<keyword evidence="1" id="KW-0732">Signal</keyword>
<sequence length="77" mass="8346">MRFPPRTVSYLRTSRWLLLSLAAAGRSGRLGPSDLVVSRFSRQATSAQAHCHCGAPNSINIDPHPVFHASSHVSTCC</sequence>